<gene>
    <name evidence="11" type="ORF">NP493_679g00018</name>
</gene>
<keyword evidence="6 8" id="KW-0675">Receptor</keyword>
<keyword evidence="4 8" id="KW-0297">G-protein coupled receptor</keyword>
<dbReference type="PRINTS" id="PR00237">
    <property type="entry name" value="GPCRRHODOPSN"/>
</dbReference>
<evidence type="ECO:0000256" key="8">
    <source>
        <dbReference type="RuleBase" id="RU000688"/>
    </source>
</evidence>
<feature type="transmembrane region" description="Helical" evidence="9">
    <location>
        <begin position="46"/>
        <end position="69"/>
    </location>
</feature>
<dbReference type="PROSITE" id="PS50262">
    <property type="entry name" value="G_PROTEIN_RECEP_F1_2"/>
    <property type="match status" value="1"/>
</dbReference>
<evidence type="ECO:0000256" key="5">
    <source>
        <dbReference type="ARBA" id="ARBA00023136"/>
    </source>
</evidence>
<feature type="transmembrane region" description="Helical" evidence="9">
    <location>
        <begin position="219"/>
        <end position="245"/>
    </location>
</feature>
<dbReference type="GO" id="GO:0004930">
    <property type="term" value="F:G protein-coupled receptor activity"/>
    <property type="evidence" value="ECO:0007669"/>
    <property type="project" value="UniProtKB-KW"/>
</dbReference>
<dbReference type="InterPro" id="IPR000276">
    <property type="entry name" value="GPCR_Rhodpsn"/>
</dbReference>
<keyword evidence="2 8" id="KW-0812">Transmembrane</keyword>
<organism evidence="11 12">
    <name type="scientific">Ridgeia piscesae</name>
    <name type="common">Tubeworm</name>
    <dbReference type="NCBI Taxonomy" id="27915"/>
    <lineage>
        <taxon>Eukaryota</taxon>
        <taxon>Metazoa</taxon>
        <taxon>Spiralia</taxon>
        <taxon>Lophotrochozoa</taxon>
        <taxon>Annelida</taxon>
        <taxon>Polychaeta</taxon>
        <taxon>Sedentaria</taxon>
        <taxon>Canalipalpata</taxon>
        <taxon>Sabellida</taxon>
        <taxon>Siboglinidae</taxon>
        <taxon>Ridgeia</taxon>
    </lineage>
</organism>
<feature type="transmembrane region" description="Helical" evidence="9">
    <location>
        <begin position="265"/>
        <end position="291"/>
    </location>
</feature>
<dbReference type="EMBL" id="JAODUO010000679">
    <property type="protein sequence ID" value="KAK2176148.1"/>
    <property type="molecule type" value="Genomic_DNA"/>
</dbReference>
<evidence type="ECO:0000256" key="7">
    <source>
        <dbReference type="ARBA" id="ARBA00023224"/>
    </source>
</evidence>
<evidence type="ECO:0000256" key="9">
    <source>
        <dbReference type="SAM" id="Phobius"/>
    </source>
</evidence>
<name>A0AAD9KR65_RIDPI</name>
<evidence type="ECO:0000313" key="11">
    <source>
        <dbReference type="EMBL" id="KAK2176148.1"/>
    </source>
</evidence>
<dbReference type="SUPFAM" id="SSF81321">
    <property type="entry name" value="Family A G protein-coupled receptor-like"/>
    <property type="match status" value="1"/>
</dbReference>
<evidence type="ECO:0000256" key="1">
    <source>
        <dbReference type="ARBA" id="ARBA00004141"/>
    </source>
</evidence>
<dbReference type="GO" id="GO:0005886">
    <property type="term" value="C:plasma membrane"/>
    <property type="evidence" value="ECO:0007669"/>
    <property type="project" value="TreeGrafter"/>
</dbReference>
<dbReference type="InterPro" id="IPR017452">
    <property type="entry name" value="GPCR_Rhodpsn_7TM"/>
</dbReference>
<evidence type="ECO:0000313" key="12">
    <source>
        <dbReference type="Proteomes" id="UP001209878"/>
    </source>
</evidence>
<feature type="transmembrane region" description="Helical" evidence="9">
    <location>
        <begin position="165"/>
        <end position="183"/>
    </location>
</feature>
<dbReference type="Proteomes" id="UP001209878">
    <property type="component" value="Unassembled WGS sequence"/>
</dbReference>
<reference evidence="11" key="1">
    <citation type="journal article" date="2023" name="Mol. Biol. Evol.">
        <title>Third-Generation Sequencing Reveals the Adaptive Role of the Epigenome in Three Deep-Sea Polychaetes.</title>
        <authorList>
            <person name="Perez M."/>
            <person name="Aroh O."/>
            <person name="Sun Y."/>
            <person name="Lan Y."/>
            <person name="Juniper S.K."/>
            <person name="Young C.R."/>
            <person name="Angers B."/>
            <person name="Qian P.Y."/>
        </authorList>
    </citation>
    <scope>NUCLEOTIDE SEQUENCE</scope>
    <source>
        <strain evidence="11">R07B-5</strain>
    </source>
</reference>
<dbReference type="Pfam" id="PF00001">
    <property type="entry name" value="7tm_1"/>
    <property type="match status" value="1"/>
</dbReference>
<dbReference type="PROSITE" id="PS00237">
    <property type="entry name" value="G_PROTEIN_RECEP_F1_1"/>
    <property type="match status" value="1"/>
</dbReference>
<evidence type="ECO:0000256" key="4">
    <source>
        <dbReference type="ARBA" id="ARBA00023040"/>
    </source>
</evidence>
<evidence type="ECO:0000259" key="10">
    <source>
        <dbReference type="PROSITE" id="PS50262"/>
    </source>
</evidence>
<protein>
    <recommendedName>
        <fullName evidence="10">G-protein coupled receptors family 1 profile domain-containing protein</fullName>
    </recommendedName>
</protein>
<evidence type="ECO:0000256" key="6">
    <source>
        <dbReference type="ARBA" id="ARBA00023170"/>
    </source>
</evidence>
<comment type="subcellular location">
    <subcellularLocation>
        <location evidence="1">Membrane</location>
        <topology evidence="1">Multi-pass membrane protein</topology>
    </subcellularLocation>
</comment>
<comment type="caution">
    <text evidence="11">The sequence shown here is derived from an EMBL/GenBank/DDBJ whole genome shotgun (WGS) entry which is preliminary data.</text>
</comment>
<comment type="similarity">
    <text evidence="8">Belongs to the G-protein coupled receptor 1 family.</text>
</comment>
<dbReference type="PANTHER" id="PTHR24243">
    <property type="entry name" value="G-PROTEIN COUPLED RECEPTOR"/>
    <property type="match status" value="1"/>
</dbReference>
<dbReference type="AlphaFoldDB" id="A0AAD9KR65"/>
<evidence type="ECO:0000256" key="3">
    <source>
        <dbReference type="ARBA" id="ARBA00022989"/>
    </source>
</evidence>
<keyword evidence="3 9" id="KW-1133">Transmembrane helix</keyword>
<keyword evidence="12" id="KW-1185">Reference proteome</keyword>
<accession>A0AAD9KR65</accession>
<keyword evidence="5 9" id="KW-0472">Membrane</keyword>
<feature type="domain" description="G-protein coupled receptors family 1 profile" evidence="10">
    <location>
        <begin position="61"/>
        <end position="328"/>
    </location>
</feature>
<dbReference type="CDD" id="cd14978">
    <property type="entry name" value="7tmA_FMRFamide_R-like"/>
    <property type="match status" value="1"/>
</dbReference>
<sequence length="391" mass="43993">MASWTYDSFANSSPANDVLNMSVGPAPVAMTTATTPSDSKQVANMLWTFAAPLIFCTGVVGNVLILFVMSRRRMRGTTTSLYLRAMALGDLCALVTGIIPEWLEATDIVVFKRLHPVTCKLEKFSFFTCGDTAIWILVVFTVDRFIAVAFPLCKKHMCLYGRARIYCLLTLVAAAAKNTHVFWTRGAVYTFNARLNVTEVNNCGQPPPYAHFERFVRPWIAFTIISVIPFCVLLFCNTWIIKVLLDVKRMRENQPLAGRPKDKALVQMTAMCLSASFCFLLCISPSIVLLIGRPYWTSSEHENNIYYICKSVSNQLVYVNHSANFFLYCLTGRRFRQELVLLCACRKSYGAGASASESKATLYKFTTNVHRNNAHKGAIRGDFIHMKVRRI</sequence>
<feature type="transmembrane region" description="Helical" evidence="9">
    <location>
        <begin position="81"/>
        <end position="99"/>
    </location>
</feature>
<dbReference type="Gene3D" id="1.20.1070.10">
    <property type="entry name" value="Rhodopsin 7-helix transmembrane proteins"/>
    <property type="match status" value="1"/>
</dbReference>
<evidence type="ECO:0000256" key="2">
    <source>
        <dbReference type="ARBA" id="ARBA00022692"/>
    </source>
</evidence>
<feature type="transmembrane region" description="Helical" evidence="9">
    <location>
        <begin position="133"/>
        <end position="153"/>
    </location>
</feature>
<dbReference type="PANTHER" id="PTHR24243:SF230">
    <property type="entry name" value="G-PROTEIN COUPLED RECEPTORS FAMILY 1 PROFILE DOMAIN-CONTAINING PROTEIN"/>
    <property type="match status" value="1"/>
</dbReference>
<keyword evidence="7 8" id="KW-0807">Transducer</keyword>
<proteinExistence type="inferred from homology"/>